<organism evidence="1 2">
    <name type="scientific">Stachybotrys elegans</name>
    <dbReference type="NCBI Taxonomy" id="80388"/>
    <lineage>
        <taxon>Eukaryota</taxon>
        <taxon>Fungi</taxon>
        <taxon>Dikarya</taxon>
        <taxon>Ascomycota</taxon>
        <taxon>Pezizomycotina</taxon>
        <taxon>Sordariomycetes</taxon>
        <taxon>Hypocreomycetidae</taxon>
        <taxon>Hypocreales</taxon>
        <taxon>Stachybotryaceae</taxon>
        <taxon>Stachybotrys</taxon>
    </lineage>
</organism>
<dbReference type="InterPro" id="IPR036770">
    <property type="entry name" value="Ankyrin_rpt-contain_sf"/>
</dbReference>
<accession>A0A8K0SZ32</accession>
<evidence type="ECO:0000313" key="1">
    <source>
        <dbReference type="EMBL" id="KAH7322716.1"/>
    </source>
</evidence>
<name>A0A8K0SZ32_9HYPO</name>
<comment type="caution">
    <text evidence="1">The sequence shown here is derived from an EMBL/GenBank/DDBJ whole genome shotgun (WGS) entry which is preliminary data.</text>
</comment>
<keyword evidence="2" id="KW-1185">Reference proteome</keyword>
<proteinExistence type="predicted"/>
<dbReference type="AlphaFoldDB" id="A0A8K0SZ32"/>
<sequence>MSQTAPAPESEEMQKTLLRLAWECDFNTFQEAFEQASPQPDLEWRGTLPELYDRDNLYRRPFKTPMRAVDIACLRGHWETAFYLLERGADWQYTNEHGTTLLHFVLLSRCNKDCRCYHQCPSPDLRSKILNRLLENDDIRGIINSRTQDLDLLHACDFRLALACGTNGASAIEIAAAGYGNDQETPRLLIDKGAIRAGLAHLMIKTRYPDVKMVEEYLKAEAPLTHSIGDHRNGEELDEDGNTILHSTVFRASMHGEMDIFALLELMLDMGFRPCKNNRGETVWDIACTKERPYLLGLLSERELRDEEGQFEDMDSWPQPNYEYVTSYLPLGQWSPHIQNEERIVASIIENNMINVLVRPARFLSAPPLIA</sequence>
<reference evidence="1" key="1">
    <citation type="journal article" date="2021" name="Nat. Commun.">
        <title>Genetic determinants of endophytism in the Arabidopsis root mycobiome.</title>
        <authorList>
            <person name="Mesny F."/>
            <person name="Miyauchi S."/>
            <person name="Thiergart T."/>
            <person name="Pickel B."/>
            <person name="Atanasova L."/>
            <person name="Karlsson M."/>
            <person name="Huettel B."/>
            <person name="Barry K.W."/>
            <person name="Haridas S."/>
            <person name="Chen C."/>
            <person name="Bauer D."/>
            <person name="Andreopoulos W."/>
            <person name="Pangilinan J."/>
            <person name="LaButti K."/>
            <person name="Riley R."/>
            <person name="Lipzen A."/>
            <person name="Clum A."/>
            <person name="Drula E."/>
            <person name="Henrissat B."/>
            <person name="Kohler A."/>
            <person name="Grigoriev I.V."/>
            <person name="Martin F.M."/>
            <person name="Hacquard S."/>
        </authorList>
    </citation>
    <scope>NUCLEOTIDE SEQUENCE</scope>
    <source>
        <strain evidence="1">MPI-CAGE-CH-0235</strain>
    </source>
</reference>
<protein>
    <submittedName>
        <fullName evidence="1">Uncharacterized protein</fullName>
    </submittedName>
</protein>
<dbReference type="EMBL" id="JAGPNK010000004">
    <property type="protein sequence ID" value="KAH7322716.1"/>
    <property type="molecule type" value="Genomic_DNA"/>
</dbReference>
<gene>
    <name evidence="1" type="ORF">B0I35DRAFT_186482</name>
</gene>
<evidence type="ECO:0000313" key="2">
    <source>
        <dbReference type="Proteomes" id="UP000813444"/>
    </source>
</evidence>
<dbReference type="Gene3D" id="1.25.40.20">
    <property type="entry name" value="Ankyrin repeat-containing domain"/>
    <property type="match status" value="1"/>
</dbReference>
<dbReference type="Proteomes" id="UP000813444">
    <property type="component" value="Unassembled WGS sequence"/>
</dbReference>
<dbReference type="SUPFAM" id="SSF48403">
    <property type="entry name" value="Ankyrin repeat"/>
    <property type="match status" value="1"/>
</dbReference>